<gene>
    <name evidence="5" type="ORF">ACFQ3T_22460</name>
</gene>
<sequence length="408" mass="42970">MDETAGVAVQRGQALLDLGRAREAEAQFRTALSAAPGEPTLHALLAQSLLRQERYEEAREASRTAVAAAPEHVMAYSTLAASLAGLKRLPEALEAVRQALALAPGYAVLHVQEAYVLLAQERPEDALTSIARARALDPEDSDAAALQAAALYDSHRLEEADAAVAEALRLDPQNADAHRIQGLLALRRGGGESAVRAHRTALRLDPTDAHARDGLSIAIKSRNPLYGLMLRYGSWLASLPTGLRLLVLLLPFILTRLLRPFDGEAWASALIVVVIVFVVLSWSLEPLMNLVLLLSRERHLLSRPARLATYTFLGFGAAALATVAVGATTGPSRLLTLAMALCLWAMATGSAHTVNQGRRKVLHIGAGAAAVVSTLAFAGTVAGTGGAGLAVTVVLLGGVAATWFTVLG</sequence>
<keyword evidence="4" id="KW-0472">Membrane</keyword>
<keyword evidence="4" id="KW-0812">Transmembrane</keyword>
<evidence type="ECO:0000256" key="3">
    <source>
        <dbReference type="PROSITE-ProRule" id="PRU00339"/>
    </source>
</evidence>
<proteinExistence type="predicted"/>
<evidence type="ECO:0000256" key="1">
    <source>
        <dbReference type="ARBA" id="ARBA00022737"/>
    </source>
</evidence>
<evidence type="ECO:0000313" key="6">
    <source>
        <dbReference type="Proteomes" id="UP001597168"/>
    </source>
</evidence>
<dbReference type="SUPFAM" id="SSF48452">
    <property type="entry name" value="TPR-like"/>
    <property type="match status" value="1"/>
</dbReference>
<organism evidence="5 6">
    <name type="scientific">Saccharothrix hoggarensis</name>
    <dbReference type="NCBI Taxonomy" id="913853"/>
    <lineage>
        <taxon>Bacteria</taxon>
        <taxon>Bacillati</taxon>
        <taxon>Actinomycetota</taxon>
        <taxon>Actinomycetes</taxon>
        <taxon>Pseudonocardiales</taxon>
        <taxon>Pseudonocardiaceae</taxon>
        <taxon>Saccharothrix</taxon>
    </lineage>
</organism>
<comment type="caution">
    <text evidence="5">The sequence shown here is derived from an EMBL/GenBank/DDBJ whole genome shotgun (WGS) entry which is preliminary data.</text>
</comment>
<dbReference type="Gene3D" id="1.25.40.10">
    <property type="entry name" value="Tetratricopeptide repeat domain"/>
    <property type="match status" value="1"/>
</dbReference>
<dbReference type="PROSITE" id="PS50005">
    <property type="entry name" value="TPR"/>
    <property type="match status" value="1"/>
</dbReference>
<dbReference type="SMART" id="SM00028">
    <property type="entry name" value="TPR"/>
    <property type="match status" value="6"/>
</dbReference>
<accession>A0ABW3QYQ4</accession>
<feature type="transmembrane region" description="Helical" evidence="4">
    <location>
        <begin position="232"/>
        <end position="254"/>
    </location>
</feature>
<feature type="transmembrane region" description="Helical" evidence="4">
    <location>
        <begin position="266"/>
        <end position="295"/>
    </location>
</feature>
<feature type="transmembrane region" description="Helical" evidence="4">
    <location>
        <begin position="387"/>
        <end position="407"/>
    </location>
</feature>
<keyword evidence="1" id="KW-0677">Repeat</keyword>
<dbReference type="PANTHER" id="PTHR44943">
    <property type="entry name" value="CELLULOSE SYNTHASE OPERON PROTEIN C"/>
    <property type="match status" value="1"/>
</dbReference>
<dbReference type="InterPro" id="IPR019734">
    <property type="entry name" value="TPR_rpt"/>
</dbReference>
<dbReference type="Pfam" id="PF13432">
    <property type="entry name" value="TPR_16"/>
    <property type="match status" value="1"/>
</dbReference>
<evidence type="ECO:0000256" key="2">
    <source>
        <dbReference type="ARBA" id="ARBA00022803"/>
    </source>
</evidence>
<feature type="repeat" description="TPR" evidence="3">
    <location>
        <begin position="175"/>
        <end position="208"/>
    </location>
</feature>
<dbReference type="Proteomes" id="UP001597168">
    <property type="component" value="Unassembled WGS sequence"/>
</dbReference>
<dbReference type="PANTHER" id="PTHR44943:SF4">
    <property type="entry name" value="TPR REPEAT-CONTAINING PROTEIN MJ0798"/>
    <property type="match status" value="1"/>
</dbReference>
<evidence type="ECO:0000256" key="4">
    <source>
        <dbReference type="SAM" id="Phobius"/>
    </source>
</evidence>
<evidence type="ECO:0000313" key="5">
    <source>
        <dbReference type="EMBL" id="MFD1149905.1"/>
    </source>
</evidence>
<dbReference type="EMBL" id="JBHTLK010000129">
    <property type="protein sequence ID" value="MFD1149905.1"/>
    <property type="molecule type" value="Genomic_DNA"/>
</dbReference>
<feature type="transmembrane region" description="Helical" evidence="4">
    <location>
        <begin position="307"/>
        <end position="328"/>
    </location>
</feature>
<feature type="transmembrane region" description="Helical" evidence="4">
    <location>
        <begin position="361"/>
        <end position="381"/>
    </location>
</feature>
<dbReference type="Pfam" id="PF14559">
    <property type="entry name" value="TPR_19"/>
    <property type="match status" value="1"/>
</dbReference>
<reference evidence="6" key="1">
    <citation type="journal article" date="2019" name="Int. J. Syst. Evol. Microbiol.">
        <title>The Global Catalogue of Microorganisms (GCM) 10K type strain sequencing project: providing services to taxonomists for standard genome sequencing and annotation.</title>
        <authorList>
            <consortium name="The Broad Institute Genomics Platform"/>
            <consortium name="The Broad Institute Genome Sequencing Center for Infectious Disease"/>
            <person name="Wu L."/>
            <person name="Ma J."/>
        </authorList>
    </citation>
    <scope>NUCLEOTIDE SEQUENCE [LARGE SCALE GENOMIC DNA]</scope>
    <source>
        <strain evidence="6">CCUG 60214</strain>
    </source>
</reference>
<name>A0ABW3QYQ4_9PSEU</name>
<keyword evidence="6" id="KW-1185">Reference proteome</keyword>
<dbReference type="RefSeq" id="WP_380725520.1">
    <property type="nucleotide sequence ID" value="NZ_JBHTLK010000129.1"/>
</dbReference>
<dbReference type="InterPro" id="IPR011990">
    <property type="entry name" value="TPR-like_helical_dom_sf"/>
</dbReference>
<protein>
    <submittedName>
        <fullName evidence="5">Tetratricopeptide repeat protein</fullName>
    </submittedName>
</protein>
<keyword evidence="4" id="KW-1133">Transmembrane helix</keyword>
<keyword evidence="2 3" id="KW-0802">TPR repeat</keyword>
<feature type="transmembrane region" description="Helical" evidence="4">
    <location>
        <begin position="334"/>
        <end position="354"/>
    </location>
</feature>
<dbReference type="InterPro" id="IPR051685">
    <property type="entry name" value="Ycf3/AcsC/BcsC/TPR_MFPF"/>
</dbReference>